<name>A0A2U8WKX9_9HYPH</name>
<dbReference type="PROSITE" id="PS50146">
    <property type="entry name" value="DAGK"/>
    <property type="match status" value="1"/>
</dbReference>
<keyword evidence="7" id="KW-1185">Reference proteome</keyword>
<dbReference type="KEGG" id="mtea:DK419_11760"/>
<dbReference type="Pfam" id="PF19279">
    <property type="entry name" value="YegS_C"/>
    <property type="match status" value="1"/>
</dbReference>
<evidence type="ECO:0000313" key="6">
    <source>
        <dbReference type="EMBL" id="AWN46904.1"/>
    </source>
</evidence>
<dbReference type="OrthoDB" id="9815110at2"/>
<dbReference type="InterPro" id="IPR017438">
    <property type="entry name" value="ATP-NAD_kinase_N"/>
</dbReference>
<keyword evidence="1" id="KW-0808">Transferase</keyword>
<protein>
    <submittedName>
        <fullName evidence="6">Diacylglycerol kinase</fullName>
    </submittedName>
</protein>
<keyword evidence="4" id="KW-0067">ATP-binding</keyword>
<dbReference type="RefSeq" id="WP_109959242.1">
    <property type="nucleotide sequence ID" value="NZ_CP029553.1"/>
</dbReference>
<feature type="domain" description="DAGKc" evidence="5">
    <location>
        <begin position="8"/>
        <end position="139"/>
    </location>
</feature>
<dbReference type="SUPFAM" id="SSF111331">
    <property type="entry name" value="NAD kinase/diacylglycerol kinase-like"/>
    <property type="match status" value="1"/>
</dbReference>
<dbReference type="Gene3D" id="2.60.200.40">
    <property type="match status" value="1"/>
</dbReference>
<accession>A0A2U8WKX9</accession>
<dbReference type="AlphaFoldDB" id="A0A2U8WKX9"/>
<dbReference type="GO" id="GO:0005524">
    <property type="term" value="F:ATP binding"/>
    <property type="evidence" value="ECO:0007669"/>
    <property type="project" value="UniProtKB-KW"/>
</dbReference>
<organism evidence="6 7">
    <name type="scientific">Methylobacterium terrae</name>
    <dbReference type="NCBI Taxonomy" id="2202827"/>
    <lineage>
        <taxon>Bacteria</taxon>
        <taxon>Pseudomonadati</taxon>
        <taxon>Pseudomonadota</taxon>
        <taxon>Alphaproteobacteria</taxon>
        <taxon>Hyphomicrobiales</taxon>
        <taxon>Methylobacteriaceae</taxon>
        <taxon>Methylobacterium</taxon>
    </lineage>
</organism>
<gene>
    <name evidence="6" type="ORF">DK419_11760</name>
</gene>
<keyword evidence="2" id="KW-0547">Nucleotide-binding</keyword>
<dbReference type="SMART" id="SM00046">
    <property type="entry name" value="DAGKc"/>
    <property type="match status" value="1"/>
</dbReference>
<dbReference type="InterPro" id="IPR001206">
    <property type="entry name" value="Diacylglycerol_kinase_cat_dom"/>
</dbReference>
<dbReference type="InterPro" id="IPR050187">
    <property type="entry name" value="Lipid_Phosphate_FormReg"/>
</dbReference>
<keyword evidence="3 6" id="KW-0418">Kinase</keyword>
<sequence length="310" mass="32770">MTDQNSEAPARRIVLVANVAAGSLVDGGLTPEALRERVTGAGLVVVPEPRPDAPLPDRLAAAAAIPDIDAVAVAGGDGTLACAAQGLTGQDVPLGILPLGTMNLLARDLGIPLDLDGAIAVLATGRIRAIDAGEVNGQVFLINSVLGMPARLARHREARRGRMGVGDLLRMAVGLMRHLGRYRRERAVLTLGGTVRRIRFRTLAVVCGDYREGLGQVLSRAGVDGGHLTLYLVETLSAARLVRLGLGFAVGEWRRLPDLERHEAGALTLDARARALRVMNDGEVVLIAPPLRYRIRPAALRVLVPAEAGR</sequence>
<dbReference type="GO" id="GO:0016301">
    <property type="term" value="F:kinase activity"/>
    <property type="evidence" value="ECO:0007669"/>
    <property type="project" value="UniProtKB-KW"/>
</dbReference>
<evidence type="ECO:0000256" key="3">
    <source>
        <dbReference type="ARBA" id="ARBA00022777"/>
    </source>
</evidence>
<dbReference type="Gene3D" id="3.40.50.10330">
    <property type="entry name" value="Probable inorganic polyphosphate/atp-NAD kinase, domain 1"/>
    <property type="match status" value="1"/>
</dbReference>
<evidence type="ECO:0000259" key="5">
    <source>
        <dbReference type="PROSITE" id="PS50146"/>
    </source>
</evidence>
<reference evidence="6 7" key="1">
    <citation type="submission" date="2018-05" db="EMBL/GenBank/DDBJ databases">
        <title>Complete Genome Sequence of Methylobacterium sp. 17Sr1-28.</title>
        <authorList>
            <person name="Srinivasan S."/>
        </authorList>
    </citation>
    <scope>NUCLEOTIDE SEQUENCE [LARGE SCALE GENOMIC DNA]</scope>
    <source>
        <strain evidence="6 7">17Sr1-28</strain>
    </source>
</reference>
<dbReference type="Pfam" id="PF00781">
    <property type="entry name" value="DAGK_cat"/>
    <property type="match status" value="1"/>
</dbReference>
<dbReference type="PANTHER" id="PTHR12358">
    <property type="entry name" value="SPHINGOSINE KINASE"/>
    <property type="match status" value="1"/>
</dbReference>
<dbReference type="InterPro" id="IPR016064">
    <property type="entry name" value="NAD/diacylglycerol_kinase_sf"/>
</dbReference>
<proteinExistence type="predicted"/>
<dbReference type="EMBL" id="CP029553">
    <property type="protein sequence ID" value="AWN46904.1"/>
    <property type="molecule type" value="Genomic_DNA"/>
</dbReference>
<evidence type="ECO:0000256" key="2">
    <source>
        <dbReference type="ARBA" id="ARBA00022741"/>
    </source>
</evidence>
<evidence type="ECO:0000313" key="7">
    <source>
        <dbReference type="Proteomes" id="UP000245444"/>
    </source>
</evidence>
<evidence type="ECO:0000256" key="4">
    <source>
        <dbReference type="ARBA" id="ARBA00022840"/>
    </source>
</evidence>
<dbReference type="PANTHER" id="PTHR12358:SF54">
    <property type="entry name" value="SPHINGOSINE KINASE RELATED PROTEIN"/>
    <property type="match status" value="1"/>
</dbReference>
<dbReference type="Proteomes" id="UP000245444">
    <property type="component" value="Chromosome"/>
</dbReference>
<evidence type="ECO:0000256" key="1">
    <source>
        <dbReference type="ARBA" id="ARBA00022679"/>
    </source>
</evidence>
<dbReference type="InterPro" id="IPR045540">
    <property type="entry name" value="YegS/DAGK_C"/>
</dbReference>